<dbReference type="SUPFAM" id="SSF140459">
    <property type="entry name" value="PE/PPE dimer-like"/>
    <property type="match status" value="1"/>
</dbReference>
<evidence type="ECO:0000313" key="3">
    <source>
        <dbReference type="EMBL" id="VBA44278.1"/>
    </source>
</evidence>
<gene>
    <name evidence="3" type="ORF">LAUMK13_04927</name>
</gene>
<dbReference type="InterPro" id="IPR000084">
    <property type="entry name" value="PE-PGRS_N"/>
</dbReference>
<proteinExistence type="predicted"/>
<organism evidence="3 4">
    <name type="scientific">Mycobacterium innocens</name>
    <dbReference type="NCBI Taxonomy" id="2341083"/>
    <lineage>
        <taxon>Bacteria</taxon>
        <taxon>Bacillati</taxon>
        <taxon>Actinomycetota</taxon>
        <taxon>Actinomycetes</taxon>
        <taxon>Mycobacteriales</taxon>
        <taxon>Mycobacteriaceae</taxon>
        <taxon>Mycobacterium</taxon>
    </lineage>
</organism>
<evidence type="ECO:0000259" key="2">
    <source>
        <dbReference type="Pfam" id="PF00934"/>
    </source>
</evidence>
<keyword evidence="4" id="KW-1185">Reference proteome</keyword>
<accession>A0A498QD97</accession>
<dbReference type="Proteomes" id="UP000267289">
    <property type="component" value="Unassembled WGS sequence"/>
</dbReference>
<name>A0A498QD97_9MYCO</name>
<evidence type="ECO:0000256" key="1">
    <source>
        <dbReference type="SAM" id="MobiDB-lite"/>
    </source>
</evidence>
<feature type="region of interest" description="Disordered" evidence="1">
    <location>
        <begin position="100"/>
        <end position="121"/>
    </location>
</feature>
<dbReference type="AlphaFoldDB" id="A0A498QD97"/>
<dbReference type="Gene3D" id="1.10.287.850">
    <property type="entry name" value="HP0062-like domain"/>
    <property type="match status" value="1"/>
</dbReference>
<evidence type="ECO:0000313" key="4">
    <source>
        <dbReference type="Proteomes" id="UP000267289"/>
    </source>
</evidence>
<dbReference type="EMBL" id="UPHQ01000260">
    <property type="protein sequence ID" value="VBA44278.1"/>
    <property type="molecule type" value="Genomic_DNA"/>
</dbReference>
<feature type="domain" description="PE" evidence="2">
    <location>
        <begin position="2"/>
        <end position="48"/>
    </location>
</feature>
<sequence>MSAAIASVFAAHAQAYQDLGAQAAAFRARFVQALAAAGSVYAGAEAVNASPLQPLEKQILGAVNAPTRALLGRPMIGNGADGTATTPTAEPAGCCTATAARATASPAPLPPSRAATVAPPH</sequence>
<dbReference type="Pfam" id="PF00934">
    <property type="entry name" value="PE"/>
    <property type="match status" value="1"/>
</dbReference>
<dbReference type="InterPro" id="IPR038332">
    <property type="entry name" value="PPE_sf"/>
</dbReference>
<reference evidence="3 4" key="1">
    <citation type="submission" date="2018-09" db="EMBL/GenBank/DDBJ databases">
        <authorList>
            <person name="Tagini F."/>
        </authorList>
    </citation>
    <scope>NUCLEOTIDE SEQUENCE [LARGE SCALE GENOMIC DNA]</scope>
    <source>
        <strain evidence="3 4">MK13</strain>
    </source>
</reference>
<protein>
    <submittedName>
        <fullName evidence="3">PE-PGRS family protein PE_PGRS26</fullName>
    </submittedName>
</protein>